<feature type="region of interest" description="Disordered" evidence="1">
    <location>
        <begin position="1"/>
        <end position="20"/>
    </location>
</feature>
<evidence type="ECO:0000256" key="1">
    <source>
        <dbReference type="SAM" id="MobiDB-lite"/>
    </source>
</evidence>
<sequence length="75" mass="8525">MGDRAVANLSDLPPNRRMSSKKYGLMEQYAADRDNITKMAENANKSPLFDVDSPGIRAQRERLRANFDPFVETVH</sequence>
<dbReference type="AlphaFoldDB" id="A0A8H6RP81"/>
<evidence type="ECO:0000313" key="2">
    <source>
        <dbReference type="EMBL" id="KAF7194408.1"/>
    </source>
</evidence>
<proteinExistence type="predicted"/>
<name>A0A8H6RP81_9PEZI</name>
<evidence type="ECO:0000313" key="3">
    <source>
        <dbReference type="Proteomes" id="UP000660729"/>
    </source>
</evidence>
<comment type="caution">
    <text evidence="2">The sequence shown here is derived from an EMBL/GenBank/DDBJ whole genome shotgun (WGS) entry which is preliminary data.</text>
</comment>
<accession>A0A8H6RP81</accession>
<dbReference type="EMBL" id="JABCIY010000061">
    <property type="protein sequence ID" value="KAF7194408.1"/>
    <property type="molecule type" value="Genomic_DNA"/>
</dbReference>
<keyword evidence="3" id="KW-1185">Reference proteome</keyword>
<gene>
    <name evidence="2" type="ORF">HII31_04213</name>
</gene>
<reference evidence="2" key="1">
    <citation type="submission" date="2020-04" db="EMBL/GenBank/DDBJ databases">
        <title>Draft genome resource of the tomato pathogen Pseudocercospora fuligena.</title>
        <authorList>
            <person name="Zaccaron A."/>
        </authorList>
    </citation>
    <scope>NUCLEOTIDE SEQUENCE</scope>
    <source>
        <strain evidence="2">PF001</strain>
    </source>
</reference>
<organism evidence="2 3">
    <name type="scientific">Pseudocercospora fuligena</name>
    <dbReference type="NCBI Taxonomy" id="685502"/>
    <lineage>
        <taxon>Eukaryota</taxon>
        <taxon>Fungi</taxon>
        <taxon>Dikarya</taxon>
        <taxon>Ascomycota</taxon>
        <taxon>Pezizomycotina</taxon>
        <taxon>Dothideomycetes</taxon>
        <taxon>Dothideomycetidae</taxon>
        <taxon>Mycosphaerellales</taxon>
        <taxon>Mycosphaerellaceae</taxon>
        <taxon>Pseudocercospora</taxon>
    </lineage>
</organism>
<protein>
    <submittedName>
        <fullName evidence="2">Uncharacterized protein</fullName>
    </submittedName>
</protein>
<dbReference type="Proteomes" id="UP000660729">
    <property type="component" value="Unassembled WGS sequence"/>
</dbReference>